<gene>
    <name evidence="5" type="ORF">ATM17_20625</name>
</gene>
<dbReference type="InterPro" id="IPR000160">
    <property type="entry name" value="GGDEF_dom"/>
</dbReference>
<dbReference type="RefSeq" id="WP_054731481.1">
    <property type="nucleotide sequence ID" value="NZ_CP009429.1"/>
</dbReference>
<dbReference type="GO" id="GO:0003824">
    <property type="term" value="F:catalytic activity"/>
    <property type="evidence" value="ECO:0007669"/>
    <property type="project" value="UniProtKB-ARBA"/>
</dbReference>
<dbReference type="InterPro" id="IPR001633">
    <property type="entry name" value="EAL_dom"/>
</dbReference>
<dbReference type="InterPro" id="IPR035965">
    <property type="entry name" value="PAS-like_dom_sf"/>
</dbReference>
<evidence type="ECO:0000256" key="1">
    <source>
        <dbReference type="SAM" id="Phobius"/>
    </source>
</evidence>
<dbReference type="EMBL" id="CP013344">
    <property type="protein sequence ID" value="AMU91424.1"/>
    <property type="molecule type" value="Genomic_DNA"/>
</dbReference>
<dbReference type="SMART" id="SM00052">
    <property type="entry name" value="EAL"/>
    <property type="match status" value="1"/>
</dbReference>
<dbReference type="SMART" id="SM00267">
    <property type="entry name" value="GGDEF"/>
    <property type="match status" value="1"/>
</dbReference>
<dbReference type="AlphaFoldDB" id="A0AAC9AWT5"/>
<dbReference type="NCBIfam" id="TIGR00229">
    <property type="entry name" value="sensory_box"/>
    <property type="match status" value="1"/>
</dbReference>
<dbReference type="Pfam" id="PF00563">
    <property type="entry name" value="EAL"/>
    <property type="match status" value="1"/>
</dbReference>
<protein>
    <submittedName>
        <fullName evidence="5">Diguanylate cyclase</fullName>
    </submittedName>
</protein>
<evidence type="ECO:0000313" key="5">
    <source>
        <dbReference type="EMBL" id="AMU91424.1"/>
    </source>
</evidence>
<keyword evidence="1" id="KW-1133">Transmembrane helix</keyword>
<feature type="transmembrane region" description="Helical" evidence="1">
    <location>
        <begin position="70"/>
        <end position="90"/>
    </location>
</feature>
<keyword evidence="6" id="KW-1185">Reference proteome</keyword>
<accession>A0AAC9AWT5</accession>
<dbReference type="InterPro" id="IPR043128">
    <property type="entry name" value="Rev_trsase/Diguanyl_cyclase"/>
</dbReference>
<dbReference type="Gene3D" id="3.30.450.20">
    <property type="entry name" value="PAS domain"/>
    <property type="match status" value="1"/>
</dbReference>
<dbReference type="SUPFAM" id="SSF141868">
    <property type="entry name" value="EAL domain-like"/>
    <property type="match status" value="1"/>
</dbReference>
<dbReference type="InterPro" id="IPR013656">
    <property type="entry name" value="PAS_4"/>
</dbReference>
<dbReference type="Pfam" id="PF08448">
    <property type="entry name" value="PAS_4"/>
    <property type="match status" value="1"/>
</dbReference>
<dbReference type="InterPro" id="IPR029787">
    <property type="entry name" value="Nucleotide_cyclase"/>
</dbReference>
<dbReference type="PANTHER" id="PTHR44757:SF10">
    <property type="entry name" value="MEMBRANE PROTEIN"/>
    <property type="match status" value="1"/>
</dbReference>
<dbReference type="NCBIfam" id="TIGR00254">
    <property type="entry name" value="GGDEF"/>
    <property type="match status" value="1"/>
</dbReference>
<dbReference type="InterPro" id="IPR000014">
    <property type="entry name" value="PAS"/>
</dbReference>
<dbReference type="SUPFAM" id="SSF55785">
    <property type="entry name" value="PYP-like sensor domain (PAS domain)"/>
    <property type="match status" value="1"/>
</dbReference>
<dbReference type="PROSITE" id="PS50887">
    <property type="entry name" value="GGDEF"/>
    <property type="match status" value="1"/>
</dbReference>
<evidence type="ECO:0000259" key="4">
    <source>
        <dbReference type="PROSITE" id="PS50887"/>
    </source>
</evidence>
<dbReference type="Proteomes" id="UP000076088">
    <property type="component" value="Chromosome"/>
</dbReference>
<dbReference type="SUPFAM" id="SSF55073">
    <property type="entry name" value="Nucleotide cyclase"/>
    <property type="match status" value="1"/>
</dbReference>
<evidence type="ECO:0000259" key="2">
    <source>
        <dbReference type="PROSITE" id="PS50113"/>
    </source>
</evidence>
<feature type="transmembrane region" description="Helical" evidence="1">
    <location>
        <begin position="46"/>
        <end position="64"/>
    </location>
</feature>
<reference evidence="6" key="1">
    <citation type="submission" date="2015-11" db="EMBL/GenBank/DDBJ databases">
        <title>Complete genome sequence of a polyethylene-glycol degrader Sphingopyxis macrogoltabida 203N (NBRC 111659).</title>
        <authorList>
            <person name="Yoshiyuki O."/>
            <person name="Shouta N."/>
            <person name="Nagata Y."/>
            <person name="Numata M."/>
            <person name="Tsuchikane K."/>
            <person name="Hosoyama A."/>
            <person name="Yamazoe A."/>
            <person name="Tsuda M."/>
            <person name="Fujita N."/>
            <person name="Kawai F."/>
        </authorList>
    </citation>
    <scope>NUCLEOTIDE SEQUENCE [LARGE SCALE GENOMIC DNA]</scope>
    <source>
        <strain evidence="6">203N</strain>
    </source>
</reference>
<feature type="transmembrane region" description="Helical" evidence="1">
    <location>
        <begin position="182"/>
        <end position="201"/>
    </location>
</feature>
<dbReference type="Gene3D" id="3.20.20.450">
    <property type="entry name" value="EAL domain"/>
    <property type="match status" value="1"/>
</dbReference>
<evidence type="ECO:0000259" key="3">
    <source>
        <dbReference type="PROSITE" id="PS50883"/>
    </source>
</evidence>
<dbReference type="Gene3D" id="3.30.70.270">
    <property type="match status" value="1"/>
</dbReference>
<name>A0AAC9AWT5_SPHMC</name>
<dbReference type="InterPro" id="IPR035919">
    <property type="entry name" value="EAL_sf"/>
</dbReference>
<evidence type="ECO:0000313" key="6">
    <source>
        <dbReference type="Proteomes" id="UP000076088"/>
    </source>
</evidence>
<dbReference type="PROSITE" id="PS50883">
    <property type="entry name" value="EAL"/>
    <property type="match status" value="1"/>
</dbReference>
<reference evidence="5 6" key="2">
    <citation type="journal article" date="2016" name="Genome Announc.">
        <title>Complete Genome Sequence of Sphingopyxis macrogoltabida Strain 203N (NBRC 111659), a Polyethylene Glycol Degrader.</title>
        <authorList>
            <person name="Ohtsubo Y."/>
            <person name="Nonoyama S."/>
            <person name="Nagata Y."/>
            <person name="Numata M."/>
            <person name="Tsuchikane K."/>
            <person name="Hosoyama A."/>
            <person name="Yamazoe A."/>
            <person name="Tsuda M."/>
            <person name="Fujita N."/>
            <person name="Kawai F."/>
        </authorList>
    </citation>
    <scope>NUCLEOTIDE SEQUENCE [LARGE SCALE GENOMIC DNA]</scope>
    <source>
        <strain evidence="5 6">203N</strain>
    </source>
</reference>
<sequence length="783" mass="85322">MKSLLTDQIFADDIPARTLLGLGPRDEDVGDLRQLQLAPLRGKGSLRLWMGLGMALVAALTMVLRVPVAIAGAWFAVALLFSLWSYRAFASLAIGELKLSGLPEYRLCHRHAFYSAMLWSSTFWLQGVPTLDHVLSIWTIALLMMLTLAMIAHSMPMICILYIAPVSLSAAVALVRAGAPQLAAVALVAALLLCTSCIRFAKTHVRFRRAEETLHEKNETVSLLLREFEETSADWLWQTDNARRLVHVSPRLAYALGASAEGLEGVPLLQALSGDAWETGQFPRSLHDIAERMKRRESFSNLIVPVTIGGKPRWWELSASPRLDETGKFLGFRGVGSDVTEQRASAEQIAKMARFDNLTGLPNRLHLNEELARALKHANDAKSRCALLMIDLDRFKAVNDTLGHPVGDKLLAQVAARLKSMMDRGMTCGRLGGDEFAVVLQDVPSALDAEDLAQRIIAAVSRPYVVDNHQLFVGASIGFAIGPQDGATVETLTRNADLALYKSKDKGGNLVAAYVASLHAQAEERRVMEQELRGALDRGEFEMYYQPVVTAADGTLNGFEGLIRWNNQKLGNVSPGRFIPLAEDSRLISPIGEWVLRTACHEAMRWPSNLKVAVNVSAEQLTDPAFASVVVSALAQSGLPPERLEIEVTESVFLRDGGGAAQLLDQLISLGIRLSLDDFGTGYSSLGYLRKTQFSTIKVDRSFVVGAAKGSIESIAIIRAVVALADSLGMSTTAEGAETEVEVDTLRALGCSNIQGYYYGRPMPASDVLTLFRRPDSLDTEAA</sequence>
<dbReference type="InterPro" id="IPR052155">
    <property type="entry name" value="Biofilm_reg_signaling"/>
</dbReference>
<feature type="transmembrane region" description="Helical" evidence="1">
    <location>
        <begin position="111"/>
        <end position="128"/>
    </location>
</feature>
<organism evidence="5 6">
    <name type="scientific">Sphingopyxis macrogoltabida</name>
    <name type="common">Sphingomonas macrogoltabidus</name>
    <dbReference type="NCBI Taxonomy" id="33050"/>
    <lineage>
        <taxon>Bacteria</taxon>
        <taxon>Pseudomonadati</taxon>
        <taxon>Pseudomonadota</taxon>
        <taxon>Alphaproteobacteria</taxon>
        <taxon>Sphingomonadales</taxon>
        <taxon>Sphingomonadaceae</taxon>
        <taxon>Sphingopyxis</taxon>
    </lineage>
</organism>
<feature type="domain" description="EAL" evidence="3">
    <location>
        <begin position="525"/>
        <end position="776"/>
    </location>
</feature>
<dbReference type="PROSITE" id="PS50113">
    <property type="entry name" value="PAC"/>
    <property type="match status" value="1"/>
</dbReference>
<keyword evidence="1" id="KW-0812">Transmembrane</keyword>
<dbReference type="InterPro" id="IPR000700">
    <property type="entry name" value="PAS-assoc_C"/>
</dbReference>
<dbReference type="Pfam" id="PF00990">
    <property type="entry name" value="GGDEF"/>
    <property type="match status" value="1"/>
</dbReference>
<feature type="domain" description="GGDEF" evidence="4">
    <location>
        <begin position="383"/>
        <end position="516"/>
    </location>
</feature>
<proteinExistence type="predicted"/>
<dbReference type="FunFam" id="3.30.70.270:FF:000001">
    <property type="entry name" value="Diguanylate cyclase domain protein"/>
    <property type="match status" value="1"/>
</dbReference>
<dbReference type="CDD" id="cd01948">
    <property type="entry name" value="EAL"/>
    <property type="match status" value="1"/>
</dbReference>
<keyword evidence="1" id="KW-0472">Membrane</keyword>
<dbReference type="PANTHER" id="PTHR44757">
    <property type="entry name" value="DIGUANYLATE CYCLASE DGCP"/>
    <property type="match status" value="1"/>
</dbReference>
<dbReference type="KEGG" id="smaz:LH19_20080"/>
<feature type="domain" description="PAC" evidence="2">
    <location>
        <begin position="297"/>
        <end position="351"/>
    </location>
</feature>
<dbReference type="CDD" id="cd01949">
    <property type="entry name" value="GGDEF"/>
    <property type="match status" value="1"/>
</dbReference>